<evidence type="ECO:0000313" key="2">
    <source>
        <dbReference type="EMBL" id="KAF3106369.1"/>
    </source>
</evidence>
<proteinExistence type="predicted"/>
<gene>
    <name evidence="2" type="ORF">TWF102_001335</name>
</gene>
<dbReference type="InterPro" id="IPR036866">
    <property type="entry name" value="RibonucZ/Hydroxyglut_hydro"/>
</dbReference>
<dbReference type="Gene3D" id="3.60.15.10">
    <property type="entry name" value="Ribonuclease Z/Hydroxyacylglutathione hydrolase-like"/>
    <property type="match status" value="1"/>
</dbReference>
<feature type="region of interest" description="Disordered" evidence="1">
    <location>
        <begin position="31"/>
        <end position="65"/>
    </location>
</feature>
<evidence type="ECO:0000256" key="1">
    <source>
        <dbReference type="SAM" id="MobiDB-lite"/>
    </source>
</evidence>
<accession>A0A7C8JJG8</accession>
<evidence type="ECO:0008006" key="4">
    <source>
        <dbReference type="Google" id="ProtNLM"/>
    </source>
</evidence>
<comment type="caution">
    <text evidence="2">The sequence shown here is derived from an EMBL/GenBank/DDBJ whole genome shotgun (WGS) entry which is preliminary data.</text>
</comment>
<protein>
    <recommendedName>
        <fullName evidence="4">Metallo-beta-lactamase domain-containing protein</fullName>
    </recommendedName>
</protein>
<dbReference type="Proteomes" id="UP000475325">
    <property type="component" value="Unassembled WGS sequence"/>
</dbReference>
<dbReference type="AlphaFoldDB" id="A0A7C8JJG8"/>
<dbReference type="EMBL" id="WIQW01000012">
    <property type="protein sequence ID" value="KAF3106369.1"/>
    <property type="molecule type" value="Genomic_DNA"/>
</dbReference>
<feature type="region of interest" description="Disordered" evidence="1">
    <location>
        <begin position="818"/>
        <end position="851"/>
    </location>
</feature>
<reference evidence="2 3" key="1">
    <citation type="submission" date="2019-06" db="EMBL/GenBank/DDBJ databases">
        <authorList>
            <person name="Palmer J.M."/>
        </authorList>
    </citation>
    <scope>NUCLEOTIDE SEQUENCE [LARGE SCALE GENOMIC DNA]</scope>
    <source>
        <strain evidence="2 3">TWF102</strain>
    </source>
</reference>
<feature type="compositionally biased region" description="Basic and acidic residues" evidence="1">
    <location>
        <begin position="31"/>
        <end position="43"/>
    </location>
</feature>
<organism evidence="2 3">
    <name type="scientific">Orbilia oligospora</name>
    <name type="common">Nematode-trapping fungus</name>
    <name type="synonym">Arthrobotrys oligospora</name>
    <dbReference type="NCBI Taxonomy" id="2813651"/>
    <lineage>
        <taxon>Eukaryota</taxon>
        <taxon>Fungi</taxon>
        <taxon>Dikarya</taxon>
        <taxon>Ascomycota</taxon>
        <taxon>Pezizomycotina</taxon>
        <taxon>Orbiliomycetes</taxon>
        <taxon>Orbiliales</taxon>
        <taxon>Orbiliaceae</taxon>
        <taxon>Orbilia</taxon>
    </lineage>
</organism>
<name>A0A7C8JJG8_ORBOL</name>
<sequence>MVSALYKNYAFITVVDVNEGDCYVVDLYQGDNKKASGHPDPKPDPPGIEIEPDPESNDSNPGDPRYWNRFAIDFGPESGGRKGIITEAIFEEPQKMDPWSETGDKGGEWGQGPNIPPLCGIVLTHSDQDHWGNIEGVIANLRKIAADEDGVNVPRHALGDTAIDLCLSPQKDWALEMWKNFGGDTSYVDYEELTDPSGSTVGLRCKFKPFYKRATDFDASKTFYDVKMMAQQAGCDIQYRCNLVGKGFDFDYYKKDYWNRAIPDRDLPKRHQEWTEVDTHMFPIQKVFNLNDFKGTRAAFVLVPVLLEVRLMLPDDTNQGPWPREVKWTPNFTSSIEGNWLRTMAKIKVPNPLINQITQSTVRMPPPFLQAPVSLKNPFEFHRFQGEKDPWILQDFNKDLIDIGKFISAATAKDPFAEEFLEEFYIGEPDTEQHTLLPIALVFQPVIVGWNDRPYYMRFYNEKGKLARKLPWSRSFYGCASREYVQDFAYIVLQRYLSTNSGGGAGKSKEHSRWSEYANRASIISYFTYDAESFLTDDPGSFVIKSDGTQPPRKPGQFDMLFTGDAFELDKVETQAYNRQKANIKLNDKSPSYPDFPMTPPDGNILNWLWRQNRLQATRVGVLKVPHHGSSITTGATFFRMVTASVYLISAGTKHGHPRAETIETILKAVIQEDGKAEVPENFNSKATNPLNNEISQGLRVRSINERRRPRLIFLTHQSLDQEIRDLGKGDIYDPKSRDFIPWYQYLKHHCPFVGNKKIKSVTEHRANVKFLYQRHINGLGYLRFGTDHNRQDELRVEWDKDQWEELRFDLDFDAQGNPIPLTEREDPIAYPSPGSHPDWELPADSTVIAT</sequence>
<evidence type="ECO:0000313" key="3">
    <source>
        <dbReference type="Proteomes" id="UP000475325"/>
    </source>
</evidence>